<proteinExistence type="predicted"/>
<dbReference type="EMBL" id="NVIY01000079">
    <property type="protein sequence ID" value="PGD26885.1"/>
    <property type="molecule type" value="Genomic_DNA"/>
</dbReference>
<accession>A0A2C4YX77</accession>
<evidence type="ECO:0008006" key="3">
    <source>
        <dbReference type="Google" id="ProtNLM"/>
    </source>
</evidence>
<protein>
    <recommendedName>
        <fullName evidence="3">Variable outer membrane protein</fullName>
    </recommendedName>
</protein>
<name>A0A2C4YX77_9BACI</name>
<reference evidence="1 2" key="1">
    <citation type="submission" date="2017-09" db="EMBL/GenBank/DDBJ databases">
        <title>Large-scale bioinformatics analysis of Bacillus genomes uncovers conserved roles of natural products in bacterial physiology.</title>
        <authorList>
            <consortium name="Agbiome Team Llc"/>
            <person name="Bleich R.M."/>
            <person name="Grubbs K.J."/>
            <person name="Santa Maria K.C."/>
            <person name="Allen S.E."/>
            <person name="Farag S."/>
            <person name="Shank E.A."/>
            <person name="Bowers A."/>
        </authorList>
    </citation>
    <scope>NUCLEOTIDE SEQUENCE [LARGE SCALE GENOMIC DNA]</scope>
    <source>
        <strain evidence="1 2">AFS065610</strain>
    </source>
</reference>
<comment type="caution">
    <text evidence="1">The sequence shown here is derived from an EMBL/GenBank/DDBJ whole genome shotgun (WGS) entry which is preliminary data.</text>
</comment>
<gene>
    <name evidence="1" type="ORF">COM27_30785</name>
</gene>
<evidence type="ECO:0000313" key="1">
    <source>
        <dbReference type="EMBL" id="PGD26885.1"/>
    </source>
</evidence>
<organism evidence="1 2">
    <name type="scientific">Bacillus wiedmannii</name>
    <dbReference type="NCBI Taxonomy" id="1890302"/>
    <lineage>
        <taxon>Bacteria</taxon>
        <taxon>Bacillati</taxon>
        <taxon>Bacillota</taxon>
        <taxon>Bacilli</taxon>
        <taxon>Bacillales</taxon>
        <taxon>Bacillaceae</taxon>
        <taxon>Bacillus</taxon>
        <taxon>Bacillus cereus group</taxon>
    </lineage>
</organism>
<sequence>MLNIQLNRMAYGIIDSISFFYKNLRNLKDFMGCFLIFIVYHGCIQSDGVSEEDKMKVFIVA</sequence>
<dbReference type="Proteomes" id="UP000223472">
    <property type="component" value="Unassembled WGS sequence"/>
</dbReference>
<dbReference type="AlphaFoldDB" id="A0A2C4YX77"/>
<evidence type="ECO:0000313" key="2">
    <source>
        <dbReference type="Proteomes" id="UP000223472"/>
    </source>
</evidence>